<sequence length="634" mass="71818">MPPIAFGTAAPISDLDDVVSSVITAIETGFRHIDTAPLYFNEAQIGAAISNVTKRGLVLRRDLFITTKLDAYSNRSEIIPAIKGSLQRLQLSYVDLYLIHTSENVPTGTPIDFLDIWKGMEEVKMMGLARSIGLSNFDSKKINTILAHGRIRPSVNQIEVNPTFANLDLVSYCQNEGIAVMAYSPFGLLVPRPYKNTTNDLTFDDNTFMKLSRKYYKVPSQVVLRYLIDRGTVPIPKSFNKEHIKSNFNVLNFKLTQKEVYEINELDRDIRLYNFDNTSIEDLYEYYFGTSSAEVWSRAANMNELPQPQTTNDTGDTIVFDIIKMNILLNDGYTMPPIAFGTFGKIKDVKTITKTVVEAIESGYRHFDTAPLYFNEVQVGEGIVDAIERGLVDRKDLFITTKLDIYSNRSEVVPALKRSLQRLQLAYVDLYLIHIPFDVLTGKEINCTDIWEGMEEAKLLGLTNSIGISNFNHSQIDKILEVCNIKPAVIQVEVSPTFTNIALVDYCQSHQIHVTAFSPFGFLAPRPFRNYTPTTDFANTTLVTIAKKHNKTPSQIVLRYLIDRGITPIPASSNKDYMQLNFNVLDFSLTQSEVVSINNLNVSEAVYDFDNLDNLYQYFFDTNMEEVFKIVNDM</sequence>
<accession>A0A212FML2</accession>
<dbReference type="KEGG" id="dpl:KGM_207021"/>
<dbReference type="InterPro" id="IPR036812">
    <property type="entry name" value="NAD(P)_OxRdtase_dom_sf"/>
</dbReference>
<dbReference type="FunFam" id="3.20.20.100:FF:000002">
    <property type="entry name" value="2,5-diketo-D-gluconic acid reductase A"/>
    <property type="match status" value="1"/>
</dbReference>
<dbReference type="SUPFAM" id="SSF51430">
    <property type="entry name" value="NAD(P)-linked oxidoreductase"/>
    <property type="match status" value="2"/>
</dbReference>
<evidence type="ECO:0000313" key="3">
    <source>
        <dbReference type="EMBL" id="OWR54930.1"/>
    </source>
</evidence>
<dbReference type="PROSITE" id="PS00062">
    <property type="entry name" value="ALDOKETO_REDUCTASE_2"/>
    <property type="match status" value="1"/>
</dbReference>
<dbReference type="eggNOG" id="KOG1577">
    <property type="taxonomic scope" value="Eukaryota"/>
</dbReference>
<dbReference type="Pfam" id="PF00248">
    <property type="entry name" value="Aldo_ket_red"/>
    <property type="match status" value="2"/>
</dbReference>
<keyword evidence="4" id="KW-1185">Reference proteome</keyword>
<evidence type="ECO:0000256" key="1">
    <source>
        <dbReference type="ARBA" id="ARBA00023002"/>
    </source>
</evidence>
<feature type="domain" description="NADP-dependent oxidoreductase" evidence="2">
    <location>
        <begin position="350"/>
        <end position="600"/>
    </location>
</feature>
<name>A0A212FML2_DANPL</name>
<dbReference type="PANTHER" id="PTHR11732">
    <property type="entry name" value="ALDO/KETO REDUCTASE"/>
    <property type="match status" value="1"/>
</dbReference>
<dbReference type="InParanoid" id="A0A212FML2"/>
<dbReference type="STRING" id="278856.A0A212FML2"/>
<dbReference type="EMBL" id="AGBW02007651">
    <property type="protein sequence ID" value="OWR54930.1"/>
    <property type="molecule type" value="Genomic_DNA"/>
</dbReference>
<feature type="domain" description="NADP-dependent oxidoreductase" evidence="2">
    <location>
        <begin position="4"/>
        <end position="267"/>
    </location>
</feature>
<dbReference type="GO" id="GO:0016616">
    <property type="term" value="F:oxidoreductase activity, acting on the CH-OH group of donors, NAD or NADP as acceptor"/>
    <property type="evidence" value="ECO:0007669"/>
    <property type="project" value="UniProtKB-ARBA"/>
</dbReference>
<protein>
    <submittedName>
        <fullName evidence="3">Seminal fluid protein CSSFP009</fullName>
    </submittedName>
</protein>
<dbReference type="PRINTS" id="PR00069">
    <property type="entry name" value="ALDKETRDTASE"/>
</dbReference>
<dbReference type="Proteomes" id="UP000007151">
    <property type="component" value="Unassembled WGS sequence"/>
</dbReference>
<dbReference type="InterPro" id="IPR020471">
    <property type="entry name" value="AKR"/>
</dbReference>
<comment type="caution">
    <text evidence="3">The sequence shown here is derived from an EMBL/GenBank/DDBJ whole genome shotgun (WGS) entry which is preliminary data.</text>
</comment>
<dbReference type="PROSITE" id="PS00798">
    <property type="entry name" value="ALDOKETO_REDUCTASE_1"/>
    <property type="match status" value="2"/>
</dbReference>
<organism evidence="3 4">
    <name type="scientific">Danaus plexippus plexippus</name>
    <dbReference type="NCBI Taxonomy" id="278856"/>
    <lineage>
        <taxon>Eukaryota</taxon>
        <taxon>Metazoa</taxon>
        <taxon>Ecdysozoa</taxon>
        <taxon>Arthropoda</taxon>
        <taxon>Hexapoda</taxon>
        <taxon>Insecta</taxon>
        <taxon>Pterygota</taxon>
        <taxon>Neoptera</taxon>
        <taxon>Endopterygota</taxon>
        <taxon>Lepidoptera</taxon>
        <taxon>Glossata</taxon>
        <taxon>Ditrysia</taxon>
        <taxon>Papilionoidea</taxon>
        <taxon>Nymphalidae</taxon>
        <taxon>Danainae</taxon>
        <taxon>Danaini</taxon>
        <taxon>Danaina</taxon>
        <taxon>Danaus</taxon>
        <taxon>Danaus</taxon>
    </lineage>
</organism>
<gene>
    <name evidence="3" type="ORF">KGM_207021</name>
</gene>
<evidence type="ECO:0000313" key="4">
    <source>
        <dbReference type="Proteomes" id="UP000007151"/>
    </source>
</evidence>
<dbReference type="AlphaFoldDB" id="A0A212FML2"/>
<dbReference type="Gene3D" id="3.20.20.100">
    <property type="entry name" value="NADP-dependent oxidoreductase domain"/>
    <property type="match status" value="2"/>
</dbReference>
<keyword evidence="1" id="KW-0560">Oxidoreductase</keyword>
<evidence type="ECO:0000259" key="2">
    <source>
        <dbReference type="Pfam" id="PF00248"/>
    </source>
</evidence>
<reference evidence="3 4" key="1">
    <citation type="journal article" date="2011" name="Cell">
        <title>The monarch butterfly genome yields insights into long-distance migration.</title>
        <authorList>
            <person name="Zhan S."/>
            <person name="Merlin C."/>
            <person name="Boore J.L."/>
            <person name="Reppert S.M."/>
        </authorList>
    </citation>
    <scope>NUCLEOTIDE SEQUENCE [LARGE SCALE GENOMIC DNA]</scope>
    <source>
        <strain evidence="3">F-2</strain>
    </source>
</reference>
<dbReference type="InterPro" id="IPR023210">
    <property type="entry name" value="NADP_OxRdtase_dom"/>
</dbReference>
<dbReference type="InterPro" id="IPR018170">
    <property type="entry name" value="Aldo/ket_reductase_CS"/>
</dbReference>
<proteinExistence type="predicted"/>